<keyword evidence="1" id="KW-0472">Membrane</keyword>
<keyword evidence="1" id="KW-0812">Transmembrane</keyword>
<proteinExistence type="predicted"/>
<dbReference type="InParanoid" id="A0A1X7U1V6"/>
<evidence type="ECO:0000256" key="1">
    <source>
        <dbReference type="SAM" id="Phobius"/>
    </source>
</evidence>
<dbReference type="EnsemblMetazoa" id="Aqu2.1.21497_001">
    <property type="protein sequence ID" value="Aqu2.1.21497_001"/>
    <property type="gene ID" value="Aqu2.1.21497"/>
</dbReference>
<protein>
    <submittedName>
        <fullName evidence="2">Uncharacterized protein</fullName>
    </submittedName>
</protein>
<accession>A0A1X7U1V6</accession>
<organism evidence="2">
    <name type="scientific">Amphimedon queenslandica</name>
    <name type="common">Sponge</name>
    <dbReference type="NCBI Taxonomy" id="400682"/>
    <lineage>
        <taxon>Eukaryota</taxon>
        <taxon>Metazoa</taxon>
        <taxon>Porifera</taxon>
        <taxon>Demospongiae</taxon>
        <taxon>Heteroscleromorpha</taxon>
        <taxon>Haplosclerida</taxon>
        <taxon>Niphatidae</taxon>
        <taxon>Amphimedon</taxon>
    </lineage>
</organism>
<name>A0A1X7U1V6_AMPQE</name>
<dbReference type="AlphaFoldDB" id="A0A1X7U1V6"/>
<sequence>MRNPCAIRFHLCVCVFLVWEMTFYGNPSMLKLIIVENTPVMLRRDRKVFSQLCEPKSHGEKYLSFKGSALAASSFLFFVALRDQSTRLIDVAPPLVPKEGLTEKPESKELILLR</sequence>
<reference evidence="2" key="1">
    <citation type="submission" date="2017-05" db="UniProtKB">
        <authorList>
            <consortium name="EnsemblMetazoa"/>
        </authorList>
    </citation>
    <scope>IDENTIFICATION</scope>
</reference>
<keyword evidence="1" id="KW-1133">Transmembrane helix</keyword>
<feature type="transmembrane region" description="Helical" evidence="1">
    <location>
        <begin position="7"/>
        <end position="25"/>
    </location>
</feature>
<evidence type="ECO:0000313" key="2">
    <source>
        <dbReference type="EnsemblMetazoa" id="Aqu2.1.21497_001"/>
    </source>
</evidence>